<dbReference type="Gene3D" id="1.10.3430.10">
    <property type="entry name" value="Ammonium transporter AmtB like domains"/>
    <property type="match status" value="1"/>
</dbReference>
<reference evidence="13 14" key="1">
    <citation type="submission" date="2015-06" db="EMBL/GenBank/DDBJ databases">
        <title>Draft genome sequence of beer spoilage bacterium Megasphaera cerevisiae type strain 20462.</title>
        <authorList>
            <person name="Kutumbaka K."/>
            <person name="Pasmowitz J."/>
            <person name="Mategko J."/>
            <person name="Reyes D."/>
            <person name="Friedrich A."/>
            <person name="Han S."/>
            <person name="Martens-Habbena W."/>
            <person name="Neal-McKinney J."/>
            <person name="Janagama H.K."/>
            <person name="Nadala C."/>
            <person name="Samadpour M."/>
        </authorList>
    </citation>
    <scope>NUCLEOTIDE SEQUENCE [LARGE SCALE GENOMIC DNA]</scope>
    <source>
        <strain evidence="13 14">DSM 20462</strain>
    </source>
</reference>
<evidence type="ECO:0000256" key="4">
    <source>
        <dbReference type="ARBA" id="ARBA00022475"/>
    </source>
</evidence>
<dbReference type="GO" id="GO:0008519">
    <property type="term" value="F:ammonium channel activity"/>
    <property type="evidence" value="ECO:0007669"/>
    <property type="project" value="InterPro"/>
</dbReference>
<protein>
    <recommendedName>
        <fullName evidence="9 10">Ammonium transporter</fullName>
    </recommendedName>
</protein>
<accession>A0A0J6WW56</accession>
<dbReference type="Proteomes" id="UP000036503">
    <property type="component" value="Unassembled WGS sequence"/>
</dbReference>
<comment type="subcellular location">
    <subcellularLocation>
        <location evidence="1 10">Cell membrane</location>
        <topology evidence="1 10">Multi-pass membrane protein</topology>
    </subcellularLocation>
</comment>
<evidence type="ECO:0000256" key="10">
    <source>
        <dbReference type="RuleBase" id="RU362002"/>
    </source>
</evidence>
<feature type="transmembrane region" description="Helical" evidence="10">
    <location>
        <begin position="222"/>
        <end position="243"/>
    </location>
</feature>
<evidence type="ECO:0000313" key="13">
    <source>
        <dbReference type="EMBL" id="KMO86017.1"/>
    </source>
</evidence>
<keyword evidence="3 10" id="KW-0813">Transport</keyword>
<evidence type="ECO:0000256" key="1">
    <source>
        <dbReference type="ARBA" id="ARBA00004651"/>
    </source>
</evidence>
<keyword evidence="11" id="KW-0732">Signal</keyword>
<comment type="similarity">
    <text evidence="2 10">Belongs to the ammonia transporter channel (TC 1.A.11.2) family.</text>
</comment>
<evidence type="ECO:0000256" key="9">
    <source>
        <dbReference type="ARBA" id="ARBA00050025"/>
    </source>
</evidence>
<feature type="domain" description="Ammonium transporter AmtB-like" evidence="12">
    <location>
        <begin position="38"/>
        <end position="433"/>
    </location>
</feature>
<feature type="transmembrane region" description="Helical" evidence="10">
    <location>
        <begin position="155"/>
        <end position="177"/>
    </location>
</feature>
<evidence type="ECO:0000313" key="14">
    <source>
        <dbReference type="Proteomes" id="UP000036503"/>
    </source>
</evidence>
<dbReference type="GO" id="GO:0005886">
    <property type="term" value="C:plasma membrane"/>
    <property type="evidence" value="ECO:0007669"/>
    <property type="project" value="UniProtKB-SubCell"/>
</dbReference>
<dbReference type="SUPFAM" id="SSF111352">
    <property type="entry name" value="Ammonium transporter"/>
    <property type="match status" value="1"/>
</dbReference>
<sequence length="466" mass="48729">MKKLLSILRLTLPCMLLAAPSALAADSGAAQIDTGDTAWVLISAALVFIMTPGLGFFYGGMVRSKNVLTTIMQSFFIVAMISVEWIILGYAMTFGTDISGFIGSLDKVGLAGVGSSILENGTIPELAFVAFQCMFAVITPALITGAFAERVKFQAFAIFILLWAIFIYNPMAHWVWGGGFLAKLGALDFAGGLVIHILSGVSGLTLCLLLGKRHGLGKIPMLPHNLPMTVLGATLLWFGWFGFNAGSALGANALAANAFVTSQAAAAAATVSWVLIEWISNGKPTVLGAASGCIAGLVAITPAAGFVAPMPAIIIGAVGGVICYYSVALLKTKLGYDDSLDAFGIHGIGGTWGAVATGLWATTEVNPAGANGLFYGETHLLFAQIVSIFVAYALAIFGSFILFKIVNSFTSMRADKSEEVTGLDITEHGERGYNQAIMSGSPFEDTLSAPLNTSTINDIGMNNHNL</sequence>
<comment type="caution">
    <text evidence="13">The sequence shown here is derived from an EMBL/GenBank/DDBJ whole genome shotgun (WGS) entry which is preliminary data.</text>
</comment>
<evidence type="ECO:0000256" key="2">
    <source>
        <dbReference type="ARBA" id="ARBA00005887"/>
    </source>
</evidence>
<evidence type="ECO:0000256" key="8">
    <source>
        <dbReference type="ARBA" id="ARBA00023177"/>
    </source>
</evidence>
<dbReference type="OrthoDB" id="9814202at2"/>
<feature type="transmembrane region" description="Helical" evidence="10">
    <location>
        <begin position="342"/>
        <end position="361"/>
    </location>
</feature>
<name>A0A0J6WW56_9FIRM</name>
<dbReference type="PROSITE" id="PS01219">
    <property type="entry name" value="AMMONIUM_TRANSP"/>
    <property type="match status" value="1"/>
</dbReference>
<dbReference type="NCBIfam" id="TIGR00836">
    <property type="entry name" value="amt"/>
    <property type="match status" value="1"/>
</dbReference>
<dbReference type="PANTHER" id="PTHR43029:SF10">
    <property type="entry name" value="AMMONIUM TRANSPORTER MEP2"/>
    <property type="match status" value="1"/>
</dbReference>
<dbReference type="InParanoid" id="A0A0J6WW56"/>
<dbReference type="AlphaFoldDB" id="A0A0J6WW56"/>
<proteinExistence type="inferred from homology"/>
<evidence type="ECO:0000256" key="7">
    <source>
        <dbReference type="ARBA" id="ARBA00023136"/>
    </source>
</evidence>
<dbReference type="STRING" id="39029.BSR42_01855"/>
<dbReference type="RefSeq" id="WP_048514764.1">
    <property type="nucleotide sequence ID" value="NZ_FUXD01000033.1"/>
</dbReference>
<dbReference type="InterPro" id="IPR024041">
    <property type="entry name" value="NH4_transpt_AmtB-like_dom"/>
</dbReference>
<feature type="transmembrane region" description="Helical" evidence="10">
    <location>
        <begin position="189"/>
        <end position="210"/>
    </location>
</feature>
<feature type="transmembrane region" description="Helical" evidence="10">
    <location>
        <begin position="286"/>
        <end position="306"/>
    </location>
</feature>
<evidence type="ECO:0000256" key="11">
    <source>
        <dbReference type="SAM" id="SignalP"/>
    </source>
</evidence>
<keyword evidence="14" id="KW-1185">Reference proteome</keyword>
<feature type="transmembrane region" description="Helical" evidence="10">
    <location>
        <begin position="255"/>
        <end position="279"/>
    </location>
</feature>
<evidence type="ECO:0000259" key="12">
    <source>
        <dbReference type="Pfam" id="PF00909"/>
    </source>
</evidence>
<feature type="transmembrane region" description="Helical" evidence="10">
    <location>
        <begin position="126"/>
        <end position="148"/>
    </location>
</feature>
<dbReference type="PANTHER" id="PTHR43029">
    <property type="entry name" value="AMMONIUM TRANSPORTER MEP2"/>
    <property type="match status" value="1"/>
</dbReference>
<evidence type="ECO:0000256" key="6">
    <source>
        <dbReference type="ARBA" id="ARBA00022989"/>
    </source>
</evidence>
<dbReference type="Pfam" id="PF00909">
    <property type="entry name" value="Ammonium_transp"/>
    <property type="match status" value="1"/>
</dbReference>
<evidence type="ECO:0000256" key="5">
    <source>
        <dbReference type="ARBA" id="ARBA00022692"/>
    </source>
</evidence>
<feature type="transmembrane region" description="Helical" evidence="10">
    <location>
        <begin position="71"/>
        <end position="92"/>
    </location>
</feature>
<dbReference type="InterPro" id="IPR001905">
    <property type="entry name" value="Ammonium_transpt"/>
</dbReference>
<dbReference type="FunCoup" id="A0A0J6WW56">
    <property type="interactions" value="394"/>
</dbReference>
<gene>
    <name evidence="13" type="ORF">AB840_10325</name>
</gene>
<evidence type="ECO:0000256" key="3">
    <source>
        <dbReference type="ARBA" id="ARBA00022448"/>
    </source>
</evidence>
<keyword evidence="6 10" id="KW-1133">Transmembrane helix</keyword>
<keyword evidence="4" id="KW-1003">Cell membrane</keyword>
<dbReference type="PATRIC" id="fig|1122219.3.peg.1906"/>
<keyword evidence="8 10" id="KW-0924">Ammonia transport</keyword>
<keyword evidence="7 10" id="KW-0472">Membrane</keyword>
<feature type="transmembrane region" description="Helical" evidence="10">
    <location>
        <begin position="312"/>
        <end position="330"/>
    </location>
</feature>
<organism evidence="13 14">
    <name type="scientific">Megasphaera cerevisiae DSM 20462</name>
    <dbReference type="NCBI Taxonomy" id="1122219"/>
    <lineage>
        <taxon>Bacteria</taxon>
        <taxon>Bacillati</taxon>
        <taxon>Bacillota</taxon>
        <taxon>Negativicutes</taxon>
        <taxon>Veillonellales</taxon>
        <taxon>Veillonellaceae</taxon>
        <taxon>Megasphaera</taxon>
    </lineage>
</organism>
<dbReference type="FunFam" id="1.10.3430.10:FF:000007">
    <property type="entry name" value="Ammonium transporter"/>
    <property type="match status" value="1"/>
</dbReference>
<feature type="signal peptide" evidence="11">
    <location>
        <begin position="1"/>
        <end position="24"/>
    </location>
</feature>
<dbReference type="EMBL" id="LEKT01000036">
    <property type="protein sequence ID" value="KMO86017.1"/>
    <property type="molecule type" value="Genomic_DNA"/>
</dbReference>
<keyword evidence="5 10" id="KW-0812">Transmembrane</keyword>
<feature type="transmembrane region" description="Helical" evidence="10">
    <location>
        <begin position="381"/>
        <end position="403"/>
    </location>
</feature>
<feature type="transmembrane region" description="Helical" evidence="10">
    <location>
        <begin position="40"/>
        <end position="59"/>
    </location>
</feature>
<dbReference type="InterPro" id="IPR018047">
    <property type="entry name" value="Ammonium_transpt_CS"/>
</dbReference>
<dbReference type="InterPro" id="IPR029020">
    <property type="entry name" value="Ammonium/urea_transptr"/>
</dbReference>
<feature type="chain" id="PRO_5030008844" description="Ammonium transporter" evidence="11">
    <location>
        <begin position="25"/>
        <end position="466"/>
    </location>
</feature>